<dbReference type="EMBL" id="CP051139">
    <property type="protein sequence ID" value="QIW95420.1"/>
    <property type="molecule type" value="Genomic_DNA"/>
</dbReference>
<feature type="region of interest" description="Disordered" evidence="1">
    <location>
        <begin position="124"/>
        <end position="143"/>
    </location>
</feature>
<feature type="region of interest" description="Disordered" evidence="1">
    <location>
        <begin position="1"/>
        <end position="80"/>
    </location>
</feature>
<sequence>MVPNKQQLEKMRASVRKTAAAAEQAEASPWSIAKHDGRSQESRPARDQAPVAQPSTAVQQQGAAEHNDSIGDHRASASRLTQQAVAAVEAEYGLGDTGHPYCLLRYLSTKQRHERLATGVVRADARHELAGQPDAKENRRNPL</sequence>
<reference evidence="2 3" key="1">
    <citation type="journal article" date="2016" name="Sci. Rep.">
        <title>Peltaster fructicola genome reveals evolution from an invasive phytopathogen to an ectophytic parasite.</title>
        <authorList>
            <person name="Xu C."/>
            <person name="Chen H."/>
            <person name="Gleason M.L."/>
            <person name="Xu J.R."/>
            <person name="Liu H."/>
            <person name="Zhang R."/>
            <person name="Sun G."/>
        </authorList>
    </citation>
    <scope>NUCLEOTIDE SEQUENCE [LARGE SCALE GENOMIC DNA]</scope>
    <source>
        <strain evidence="2 3">LNHT1506</strain>
    </source>
</reference>
<dbReference type="AlphaFoldDB" id="A0A6H0XLA8"/>
<name>A0A6H0XLA8_9PEZI</name>
<evidence type="ECO:0000256" key="1">
    <source>
        <dbReference type="SAM" id="MobiDB-lite"/>
    </source>
</evidence>
<gene>
    <name evidence="2" type="ORF">AMS68_000938</name>
</gene>
<feature type="compositionally biased region" description="Polar residues" evidence="1">
    <location>
        <begin position="53"/>
        <end position="62"/>
    </location>
</feature>
<proteinExistence type="predicted"/>
<protein>
    <submittedName>
        <fullName evidence="2">Uncharacterized protein</fullName>
    </submittedName>
</protein>
<evidence type="ECO:0000313" key="3">
    <source>
        <dbReference type="Proteomes" id="UP000503462"/>
    </source>
</evidence>
<feature type="compositionally biased region" description="Basic and acidic residues" evidence="1">
    <location>
        <begin position="65"/>
        <end position="75"/>
    </location>
</feature>
<keyword evidence="3" id="KW-1185">Reference proteome</keyword>
<evidence type="ECO:0000313" key="2">
    <source>
        <dbReference type="EMBL" id="QIW95420.1"/>
    </source>
</evidence>
<accession>A0A6H0XLA8</accession>
<dbReference type="Proteomes" id="UP000503462">
    <property type="component" value="Chromosome 1"/>
</dbReference>
<feature type="compositionally biased region" description="Basic and acidic residues" evidence="1">
    <location>
        <begin position="33"/>
        <end position="46"/>
    </location>
</feature>
<organism evidence="2 3">
    <name type="scientific">Peltaster fructicola</name>
    <dbReference type="NCBI Taxonomy" id="286661"/>
    <lineage>
        <taxon>Eukaryota</taxon>
        <taxon>Fungi</taxon>
        <taxon>Dikarya</taxon>
        <taxon>Ascomycota</taxon>
        <taxon>Pezizomycotina</taxon>
        <taxon>Dothideomycetes</taxon>
        <taxon>Dothideomycetes incertae sedis</taxon>
        <taxon>Peltaster</taxon>
    </lineage>
</organism>